<dbReference type="PANTHER" id="PTHR43649:SF31">
    <property type="entry name" value="SN-GLYCEROL-3-PHOSPHATE-BINDING PERIPLASMIC PROTEIN UGPB"/>
    <property type="match status" value="1"/>
</dbReference>
<feature type="signal peptide" evidence="6">
    <location>
        <begin position="1"/>
        <end position="27"/>
    </location>
</feature>
<dbReference type="SUPFAM" id="SSF53850">
    <property type="entry name" value="Periplasmic binding protein-like II"/>
    <property type="match status" value="1"/>
</dbReference>
<comment type="similarity">
    <text evidence="2">Belongs to the bacterial solute-binding protein 1 family.</text>
</comment>
<gene>
    <name evidence="7" type="ORF">CLOSTASPAR_03814</name>
</gene>
<sequence>MKLQILKEGFIMRLKKTVALALVTAMAATMTAGCGGGSSDKGSAAPETTAAGSEAAGSEAAESKETTAAASGEKQKLTVSVWDNDATPQFSSVTKAFMEKYPDVEVEFIDAPSDEYNNKVTVMLAGGDSDPDVIFVKDTENQVTMKDKNQILNLDEYIAKDGIDLTMYNGVADQLKMDGSSYTLPFRKDWYMLYYNKDLFDKAGVEYPSADMTWDEYEALAKKMTSGEGSEKVYGSHNHTWQALVANWAVQDGKNTLMSEDYSFLKPYYEQALRMQDEGVVQSYANLKTGSIHYISVFEQQQCAMLPMGSWFIGTLIQDKEAGKYDFNWGVTTIPHPADTQAGATVGSTTPVAINAKTDVPDLAWEYVKFVTGEEGAMVLADNGIFPAAESDEISSKLAAIPGFPEDGQAALKTTSWVLDRPLDAKMAAVRKVLEEEHDLIMIGEEDVDTGIANMNQRAQEARED</sequence>
<dbReference type="CDD" id="cd13585">
    <property type="entry name" value="PBP2_TMBP_like"/>
    <property type="match status" value="1"/>
</dbReference>
<dbReference type="EMBL" id="ACCJ01000300">
    <property type="protein sequence ID" value="EEG54124.1"/>
    <property type="molecule type" value="Genomic_DNA"/>
</dbReference>
<keyword evidence="8" id="KW-1185">Reference proteome</keyword>
<accession>C0D3H3</accession>
<evidence type="ECO:0000313" key="7">
    <source>
        <dbReference type="EMBL" id="EEG54124.1"/>
    </source>
</evidence>
<evidence type="ECO:0000313" key="8">
    <source>
        <dbReference type="Proteomes" id="UP000004756"/>
    </source>
</evidence>
<evidence type="ECO:0000256" key="1">
    <source>
        <dbReference type="ARBA" id="ARBA00004196"/>
    </source>
</evidence>
<feature type="compositionally biased region" description="Low complexity" evidence="5">
    <location>
        <begin position="42"/>
        <end position="72"/>
    </location>
</feature>
<keyword evidence="3" id="KW-0813">Transport</keyword>
<dbReference type="Gene3D" id="3.40.190.10">
    <property type="entry name" value="Periplasmic binding protein-like II"/>
    <property type="match status" value="1"/>
</dbReference>
<dbReference type="Proteomes" id="UP000004756">
    <property type="component" value="Unassembled WGS sequence"/>
</dbReference>
<protein>
    <submittedName>
        <fullName evidence="7">ABC transporter, solute-binding protein</fullName>
    </submittedName>
</protein>
<name>C0D3H3_9FIRM</name>
<evidence type="ECO:0000256" key="4">
    <source>
        <dbReference type="ARBA" id="ARBA00022729"/>
    </source>
</evidence>
<comment type="subcellular location">
    <subcellularLocation>
        <location evidence="1">Cell envelope</location>
    </subcellularLocation>
</comment>
<dbReference type="AlphaFoldDB" id="C0D3H3"/>
<feature type="region of interest" description="Disordered" evidence="5">
    <location>
        <begin position="34"/>
        <end position="74"/>
    </location>
</feature>
<dbReference type="PROSITE" id="PS51257">
    <property type="entry name" value="PROKAR_LIPOPROTEIN"/>
    <property type="match status" value="1"/>
</dbReference>
<reference evidence="7 8" key="2">
    <citation type="submission" date="2009-02" db="EMBL/GenBank/DDBJ databases">
        <title>Draft genome sequence of Clostridium asparagiforme (DSM 15981).</title>
        <authorList>
            <person name="Sudarsanam P."/>
            <person name="Ley R."/>
            <person name="Guruge J."/>
            <person name="Turnbaugh P.J."/>
            <person name="Mahowald M."/>
            <person name="Liep D."/>
            <person name="Gordon J."/>
        </authorList>
    </citation>
    <scope>NUCLEOTIDE SEQUENCE [LARGE SCALE GENOMIC DNA]</scope>
    <source>
        <strain evidence="7 8">DSM 15981</strain>
    </source>
</reference>
<dbReference type="HOGENOM" id="CLU_031285_10_5_9"/>
<dbReference type="InterPro" id="IPR050490">
    <property type="entry name" value="Bact_solute-bd_prot1"/>
</dbReference>
<dbReference type="PANTHER" id="PTHR43649">
    <property type="entry name" value="ARABINOSE-BINDING PROTEIN-RELATED"/>
    <property type="match status" value="1"/>
</dbReference>
<evidence type="ECO:0000256" key="6">
    <source>
        <dbReference type="SAM" id="SignalP"/>
    </source>
</evidence>
<reference evidence="7 8" key="1">
    <citation type="submission" date="2009-01" db="EMBL/GenBank/DDBJ databases">
        <authorList>
            <person name="Fulton L."/>
            <person name="Clifton S."/>
            <person name="Fulton B."/>
            <person name="Xu J."/>
            <person name="Minx P."/>
            <person name="Pepin K.H."/>
            <person name="Johnson M."/>
            <person name="Bhonagiri V."/>
            <person name="Nash W.E."/>
            <person name="Mardis E.R."/>
            <person name="Wilson R.K."/>
        </authorList>
    </citation>
    <scope>NUCLEOTIDE SEQUENCE [LARGE SCALE GENOMIC DNA]</scope>
    <source>
        <strain evidence="7 8">DSM 15981</strain>
    </source>
</reference>
<proteinExistence type="inferred from homology"/>
<feature type="chain" id="PRO_5002895188" evidence="6">
    <location>
        <begin position="28"/>
        <end position="465"/>
    </location>
</feature>
<dbReference type="GO" id="GO:0030313">
    <property type="term" value="C:cell envelope"/>
    <property type="evidence" value="ECO:0007669"/>
    <property type="project" value="UniProtKB-SubCell"/>
</dbReference>
<evidence type="ECO:0000256" key="5">
    <source>
        <dbReference type="SAM" id="MobiDB-lite"/>
    </source>
</evidence>
<dbReference type="Pfam" id="PF01547">
    <property type="entry name" value="SBP_bac_1"/>
    <property type="match status" value="1"/>
</dbReference>
<evidence type="ECO:0000256" key="2">
    <source>
        <dbReference type="ARBA" id="ARBA00008520"/>
    </source>
</evidence>
<comment type="caution">
    <text evidence="7">The sequence shown here is derived from an EMBL/GenBank/DDBJ whole genome shotgun (WGS) entry which is preliminary data.</text>
</comment>
<evidence type="ECO:0000256" key="3">
    <source>
        <dbReference type="ARBA" id="ARBA00022448"/>
    </source>
</evidence>
<keyword evidence="4 6" id="KW-0732">Signal</keyword>
<organism evidence="7 8">
    <name type="scientific">[Clostridium] asparagiforme DSM 15981</name>
    <dbReference type="NCBI Taxonomy" id="518636"/>
    <lineage>
        <taxon>Bacteria</taxon>
        <taxon>Bacillati</taxon>
        <taxon>Bacillota</taxon>
        <taxon>Clostridia</taxon>
        <taxon>Lachnospirales</taxon>
        <taxon>Lachnospiraceae</taxon>
        <taxon>Enterocloster</taxon>
    </lineage>
</organism>
<dbReference type="InterPro" id="IPR006059">
    <property type="entry name" value="SBP"/>
</dbReference>